<gene>
    <name evidence="3" type="primary">miaB_1</name>
    <name evidence="3" type="ORF">PAQU9191_00836</name>
</gene>
<dbReference type="InterPro" id="IPR023404">
    <property type="entry name" value="rSAM_horseshoe"/>
</dbReference>
<keyword evidence="4" id="KW-1185">Reference proteome</keyword>
<dbReference type="EC" id="2.-.-.-" evidence="3"/>
<dbReference type="RefSeq" id="WP_087819819.1">
    <property type="nucleotide sequence ID" value="NZ_FYAH01000001.1"/>
</dbReference>
<dbReference type="InterPro" id="IPR005840">
    <property type="entry name" value="Ribosomal_uS12_MeSTrfase_RimO"/>
</dbReference>
<name>A0A1Y6KTV2_9GAMM</name>
<evidence type="ECO:0000259" key="1">
    <source>
        <dbReference type="PROSITE" id="PS51449"/>
    </source>
</evidence>
<dbReference type="Pfam" id="PF00919">
    <property type="entry name" value="UPF0004"/>
    <property type="match status" value="1"/>
</dbReference>
<reference evidence="4" key="1">
    <citation type="submission" date="2017-06" db="EMBL/GenBank/DDBJ databases">
        <authorList>
            <person name="Rodrigo-Torres L."/>
            <person name="Arahal R. D."/>
            <person name="Lucena T."/>
        </authorList>
    </citation>
    <scope>NUCLEOTIDE SEQUENCE [LARGE SCALE GENOMIC DNA]</scope>
    <source>
        <strain evidence="4">type strain: CECT 9192</strain>
    </source>
</reference>
<evidence type="ECO:0000259" key="2">
    <source>
        <dbReference type="PROSITE" id="PS51918"/>
    </source>
</evidence>
<dbReference type="PROSITE" id="PS51918">
    <property type="entry name" value="RADICAL_SAM"/>
    <property type="match status" value="1"/>
</dbReference>
<feature type="domain" description="MTTase N-terminal" evidence="1">
    <location>
        <begin position="2"/>
        <end position="113"/>
    </location>
</feature>
<protein>
    <submittedName>
        <fullName evidence="3">(Dimethylallyl)adenosine tRNA methylthiotransferase MiaB</fullName>
        <ecNumber evidence="3">2.-.-.-</ecNumber>
    </submittedName>
</protein>
<evidence type="ECO:0000313" key="3">
    <source>
        <dbReference type="EMBL" id="SMY15613.1"/>
    </source>
</evidence>
<dbReference type="SFLD" id="SFLDS00029">
    <property type="entry name" value="Radical_SAM"/>
    <property type="match status" value="1"/>
</dbReference>
<dbReference type="GO" id="GO:0051539">
    <property type="term" value="F:4 iron, 4 sulfur cluster binding"/>
    <property type="evidence" value="ECO:0007669"/>
    <property type="project" value="UniProtKB-KW"/>
</dbReference>
<dbReference type="SMART" id="SM00729">
    <property type="entry name" value="Elp3"/>
    <property type="match status" value="1"/>
</dbReference>
<dbReference type="CDD" id="cd01335">
    <property type="entry name" value="Radical_SAM"/>
    <property type="match status" value="1"/>
</dbReference>
<dbReference type="Gene3D" id="3.80.30.20">
    <property type="entry name" value="tm_1862 like domain"/>
    <property type="match status" value="1"/>
</dbReference>
<proteinExistence type="predicted"/>
<organism evidence="3 4">
    <name type="scientific">Photobacterium aquimaris</name>
    <dbReference type="NCBI Taxonomy" id="512643"/>
    <lineage>
        <taxon>Bacteria</taxon>
        <taxon>Pseudomonadati</taxon>
        <taxon>Pseudomonadota</taxon>
        <taxon>Gammaproteobacteria</taxon>
        <taxon>Vibrionales</taxon>
        <taxon>Vibrionaceae</taxon>
        <taxon>Photobacterium</taxon>
    </lineage>
</organism>
<dbReference type="PANTHER" id="PTHR43837">
    <property type="entry name" value="RIBOSOMAL PROTEIN S12 METHYLTHIOTRANSFERASE RIMO"/>
    <property type="match status" value="1"/>
</dbReference>
<dbReference type="Pfam" id="PF04055">
    <property type="entry name" value="Radical_SAM"/>
    <property type="match status" value="1"/>
</dbReference>
<dbReference type="PROSITE" id="PS51449">
    <property type="entry name" value="MTTASE_N"/>
    <property type="match status" value="1"/>
</dbReference>
<dbReference type="SUPFAM" id="SSF102114">
    <property type="entry name" value="Radical SAM enzymes"/>
    <property type="match status" value="1"/>
</dbReference>
<sequence length="460" mass="51950">MRKLYLAHNTCLNSSYDLNVLEAGLIQKGYELVSQPEDADEVIYSGCSVREKWVEDAISQINEIARRAPNAEISITGCVANTSMDKVQKGTSATNLSFKAMSQILMDKAELRFSDVDDTHVQDYNVELKSDSSVGLQNLRLRVGEEKASIVASLQEIDRTYQSSSEGRYRRTTKGFVFYNEQDPFERITVTRSCPYKCTFCSIPKGRGEFTSVALSSVLSKAREAVDQGKYHIVLLGDEVGNYRSPDGDADFPTLVENILSLSPKVELSIRYIEPKPFQKYYSNIMSWSADGRIRLLYLSVQSGSHNVLRKMKRGYKLDRLNKQLAHIRSSTSVVLYGNWLIGFPSESEKEFDETVSLVRSLNFHINVVIPFSAREGTPAYAMDEQLSPETIDDRVKRLTEVVAEMKCNDMREALVSVEASVSDDIIKRIRLAERSQYANDQEESEPTRVMGNLIEVKIL</sequence>
<dbReference type="Proteomes" id="UP000196485">
    <property type="component" value="Unassembled WGS sequence"/>
</dbReference>
<dbReference type="InterPro" id="IPR058240">
    <property type="entry name" value="rSAM_sf"/>
</dbReference>
<dbReference type="InterPro" id="IPR038135">
    <property type="entry name" value="Methylthiotransferase_N_sf"/>
</dbReference>
<dbReference type="GO" id="GO:0005829">
    <property type="term" value="C:cytosol"/>
    <property type="evidence" value="ECO:0007669"/>
    <property type="project" value="TreeGrafter"/>
</dbReference>
<dbReference type="EMBL" id="FYAH01000001">
    <property type="protein sequence ID" value="SMY15613.1"/>
    <property type="molecule type" value="Genomic_DNA"/>
</dbReference>
<dbReference type="AlphaFoldDB" id="A0A1Y6KTV2"/>
<dbReference type="InterPro" id="IPR007197">
    <property type="entry name" value="rSAM"/>
</dbReference>
<dbReference type="GO" id="GO:0046872">
    <property type="term" value="F:metal ion binding"/>
    <property type="evidence" value="ECO:0007669"/>
    <property type="project" value="UniProtKB-KW"/>
</dbReference>
<evidence type="ECO:0000313" key="4">
    <source>
        <dbReference type="Proteomes" id="UP000196485"/>
    </source>
</evidence>
<dbReference type="InterPro" id="IPR013848">
    <property type="entry name" value="Methylthiotransferase_N"/>
</dbReference>
<keyword evidence="3" id="KW-0808">Transferase</keyword>
<accession>A0A1Y6KTV2</accession>
<dbReference type="GO" id="GO:0035599">
    <property type="term" value="F:aspartic acid methylthiotransferase activity"/>
    <property type="evidence" value="ECO:0007669"/>
    <property type="project" value="TreeGrafter"/>
</dbReference>
<feature type="domain" description="Radical SAM core" evidence="2">
    <location>
        <begin position="178"/>
        <end position="409"/>
    </location>
</feature>
<dbReference type="SFLD" id="SFLDG01082">
    <property type="entry name" value="B12-binding_domain_containing"/>
    <property type="match status" value="1"/>
</dbReference>
<dbReference type="InterPro" id="IPR006638">
    <property type="entry name" value="Elp3/MiaA/NifB-like_rSAM"/>
</dbReference>
<dbReference type="Gene3D" id="3.40.50.12160">
    <property type="entry name" value="Methylthiotransferase, N-terminal domain"/>
    <property type="match status" value="1"/>
</dbReference>
<dbReference type="PANTHER" id="PTHR43837:SF1">
    <property type="entry name" value="RIBOSOMAL PROTEIN US12 METHYLTHIOTRANSFERASE RIMO"/>
    <property type="match status" value="1"/>
</dbReference>